<accession>A0A1D3K9L8</accession>
<reference evidence="2" key="1">
    <citation type="submission" date="2016-07" db="EMBL/GenBank/DDBJ databases">
        <authorList>
            <person name="Florea S."/>
            <person name="Webb J.S."/>
            <person name="Jaromczyk J."/>
            <person name="Schardl C.L."/>
        </authorList>
    </citation>
    <scope>NUCLEOTIDE SEQUENCE [LARGE SCALE GENOMIC DNA]</scope>
    <source>
        <strain evidence="2">1YdBTEX2</strain>
        <plasmid evidence="2">Plasmid pve_Plasmid</plasmid>
    </source>
</reference>
<proteinExistence type="predicted"/>
<geneLocation type="plasmid" evidence="2">
    <name>pve_Plasmid</name>
</geneLocation>
<dbReference type="Proteomes" id="UP000245431">
    <property type="component" value="Plasmid PVE_plasmid"/>
</dbReference>
<gene>
    <name evidence="1" type="ORF">PVE_P0004</name>
</gene>
<dbReference type="EMBL" id="LT599585">
    <property type="protein sequence ID" value="SBW85049.1"/>
    <property type="molecule type" value="Genomic_DNA"/>
</dbReference>
<sequence>MVITALPTYSRCMWHRWFRQGRPGLASQDSIDGQDLDLLGEKGTGLFLHTVRFWSVDALGNRQLWVQAV</sequence>
<keyword evidence="1" id="KW-0614">Plasmid</keyword>
<protein>
    <submittedName>
        <fullName evidence="1">Uncharacterized protein</fullName>
    </submittedName>
</protein>
<name>A0A1D3K9L8_PSEVE</name>
<evidence type="ECO:0000313" key="1">
    <source>
        <dbReference type="EMBL" id="SBW85049.1"/>
    </source>
</evidence>
<evidence type="ECO:0000313" key="2">
    <source>
        <dbReference type="Proteomes" id="UP000245431"/>
    </source>
</evidence>
<dbReference type="AlphaFoldDB" id="A0A1D3K9L8"/>
<organism evidence="1 2">
    <name type="scientific">Pseudomonas veronii 1YdBTEX2</name>
    <dbReference type="NCBI Taxonomy" id="1295141"/>
    <lineage>
        <taxon>Bacteria</taxon>
        <taxon>Pseudomonadati</taxon>
        <taxon>Pseudomonadota</taxon>
        <taxon>Gammaproteobacteria</taxon>
        <taxon>Pseudomonadales</taxon>
        <taxon>Pseudomonadaceae</taxon>
        <taxon>Pseudomonas</taxon>
    </lineage>
</organism>